<keyword evidence="2" id="KW-1185">Reference proteome</keyword>
<dbReference type="EMBL" id="MBTF01000010">
    <property type="protein sequence ID" value="OOQ60048.1"/>
    <property type="molecule type" value="Genomic_DNA"/>
</dbReference>
<accession>A0A1S9PHK0</accession>
<name>A0A1S9PHK0_9SPHI</name>
<protein>
    <recommendedName>
        <fullName evidence="3">FCP1 homology domain-containing protein</fullName>
    </recommendedName>
</protein>
<evidence type="ECO:0000313" key="1">
    <source>
        <dbReference type="EMBL" id="OOQ60048.1"/>
    </source>
</evidence>
<reference evidence="1 2" key="1">
    <citation type="submission" date="2016-07" db="EMBL/GenBank/DDBJ databases">
        <title>Genomic analysis of zinc-resistant bacterium Mucilaginibacter pedocola TBZ30.</title>
        <authorList>
            <person name="Huang J."/>
            <person name="Tang J."/>
        </authorList>
    </citation>
    <scope>NUCLEOTIDE SEQUENCE [LARGE SCALE GENOMIC DNA]</scope>
    <source>
        <strain evidence="1 2">TBZ30</strain>
    </source>
</reference>
<evidence type="ECO:0000313" key="2">
    <source>
        <dbReference type="Proteomes" id="UP000189739"/>
    </source>
</evidence>
<proteinExistence type="predicted"/>
<dbReference type="AlphaFoldDB" id="A0A1S9PHK0"/>
<dbReference type="Proteomes" id="UP000189739">
    <property type="component" value="Unassembled WGS sequence"/>
</dbReference>
<sequence length="156" mass="16981">MLILLDIDGVMVPANSWQKPDLLEDGFLAFSLKAVAALQRIIDATGAGIMLTTSHKSNYPISRWKDIFALRGIATVEVNSLSSNSLLISRKEEILAWYADQGTPPEHFVILDDDKGLNNLPAHIKSHLVLTSSSVGLTDELAATAITILQKNSGHY</sequence>
<organism evidence="1 2">
    <name type="scientific">Mucilaginibacter pedocola</name>
    <dbReference type="NCBI Taxonomy" id="1792845"/>
    <lineage>
        <taxon>Bacteria</taxon>
        <taxon>Pseudomonadati</taxon>
        <taxon>Bacteroidota</taxon>
        <taxon>Sphingobacteriia</taxon>
        <taxon>Sphingobacteriales</taxon>
        <taxon>Sphingobacteriaceae</taxon>
        <taxon>Mucilaginibacter</taxon>
    </lineage>
</organism>
<dbReference type="Pfam" id="PF18143">
    <property type="entry name" value="HAD_SAK_2"/>
    <property type="match status" value="1"/>
</dbReference>
<gene>
    <name evidence="1" type="ORF">BC343_27355</name>
</gene>
<dbReference type="OrthoDB" id="764324at2"/>
<dbReference type="STRING" id="1792845.BC343_27355"/>
<comment type="caution">
    <text evidence="1">The sequence shown here is derived from an EMBL/GenBank/DDBJ whole genome shotgun (WGS) entry which is preliminary data.</text>
</comment>
<dbReference type="RefSeq" id="WP_078348020.1">
    <property type="nucleotide sequence ID" value="NZ_MBTF01000010.1"/>
</dbReference>
<evidence type="ECO:0008006" key="3">
    <source>
        <dbReference type="Google" id="ProtNLM"/>
    </source>
</evidence>